<keyword evidence="2" id="KW-0732">Signal</keyword>
<dbReference type="GO" id="GO:0004553">
    <property type="term" value="F:hydrolase activity, hydrolyzing O-glycosyl compounds"/>
    <property type="evidence" value="ECO:0007669"/>
    <property type="project" value="InterPro"/>
</dbReference>
<dbReference type="Proteomes" id="UP000305948">
    <property type="component" value="Unassembled WGS sequence"/>
</dbReference>
<feature type="region of interest" description="Disordered" evidence="1">
    <location>
        <begin position="154"/>
        <end position="192"/>
    </location>
</feature>
<gene>
    <name evidence="4" type="ORF">OE88DRAFT_1776958</name>
</gene>
<name>A0A5C3MXR3_9AGAM</name>
<dbReference type="PROSITE" id="PS51762">
    <property type="entry name" value="GH16_2"/>
    <property type="match status" value="1"/>
</dbReference>
<evidence type="ECO:0000313" key="5">
    <source>
        <dbReference type="Proteomes" id="UP000305948"/>
    </source>
</evidence>
<reference evidence="4 5" key="1">
    <citation type="journal article" date="2019" name="Nat. Ecol. Evol.">
        <title>Megaphylogeny resolves global patterns of mushroom evolution.</title>
        <authorList>
            <person name="Varga T."/>
            <person name="Krizsan K."/>
            <person name="Foldi C."/>
            <person name="Dima B."/>
            <person name="Sanchez-Garcia M."/>
            <person name="Sanchez-Ramirez S."/>
            <person name="Szollosi G.J."/>
            <person name="Szarkandi J.G."/>
            <person name="Papp V."/>
            <person name="Albert L."/>
            <person name="Andreopoulos W."/>
            <person name="Angelini C."/>
            <person name="Antonin V."/>
            <person name="Barry K.W."/>
            <person name="Bougher N.L."/>
            <person name="Buchanan P."/>
            <person name="Buyck B."/>
            <person name="Bense V."/>
            <person name="Catcheside P."/>
            <person name="Chovatia M."/>
            <person name="Cooper J."/>
            <person name="Damon W."/>
            <person name="Desjardin D."/>
            <person name="Finy P."/>
            <person name="Geml J."/>
            <person name="Haridas S."/>
            <person name="Hughes K."/>
            <person name="Justo A."/>
            <person name="Karasinski D."/>
            <person name="Kautmanova I."/>
            <person name="Kiss B."/>
            <person name="Kocsube S."/>
            <person name="Kotiranta H."/>
            <person name="LaButti K.M."/>
            <person name="Lechner B.E."/>
            <person name="Liimatainen K."/>
            <person name="Lipzen A."/>
            <person name="Lukacs Z."/>
            <person name="Mihaltcheva S."/>
            <person name="Morgado L.N."/>
            <person name="Niskanen T."/>
            <person name="Noordeloos M.E."/>
            <person name="Ohm R.A."/>
            <person name="Ortiz-Santana B."/>
            <person name="Ovrebo C."/>
            <person name="Racz N."/>
            <person name="Riley R."/>
            <person name="Savchenko A."/>
            <person name="Shiryaev A."/>
            <person name="Soop K."/>
            <person name="Spirin V."/>
            <person name="Szebenyi C."/>
            <person name="Tomsovsky M."/>
            <person name="Tulloss R.E."/>
            <person name="Uehling J."/>
            <person name="Grigoriev I.V."/>
            <person name="Vagvolgyi C."/>
            <person name="Papp T."/>
            <person name="Martin F.M."/>
            <person name="Miettinen O."/>
            <person name="Hibbett D.S."/>
            <person name="Nagy L.G."/>
        </authorList>
    </citation>
    <scope>NUCLEOTIDE SEQUENCE [LARGE SCALE GENOMIC DNA]</scope>
    <source>
        <strain evidence="4 5">OMC1185</strain>
    </source>
</reference>
<feature type="signal peptide" evidence="2">
    <location>
        <begin position="1"/>
        <end position="24"/>
    </location>
</feature>
<feature type="chain" id="PRO_5022933854" evidence="2">
    <location>
        <begin position="25"/>
        <end position="320"/>
    </location>
</feature>
<evidence type="ECO:0000313" key="4">
    <source>
        <dbReference type="EMBL" id="TFK46261.1"/>
    </source>
</evidence>
<dbReference type="InterPro" id="IPR050546">
    <property type="entry name" value="Glycosyl_Hydrlase_16"/>
</dbReference>
<dbReference type="AlphaFoldDB" id="A0A5C3MXR3"/>
<proteinExistence type="predicted"/>
<dbReference type="EMBL" id="ML213531">
    <property type="protein sequence ID" value="TFK46261.1"/>
    <property type="molecule type" value="Genomic_DNA"/>
</dbReference>
<keyword evidence="5" id="KW-1185">Reference proteome</keyword>
<protein>
    <submittedName>
        <fullName evidence="4">2 beta-glucanase</fullName>
    </submittedName>
</protein>
<dbReference type="STRING" id="5364.A0A5C3MXR3"/>
<evidence type="ECO:0000256" key="1">
    <source>
        <dbReference type="SAM" id="MobiDB-lite"/>
    </source>
</evidence>
<feature type="domain" description="GH16" evidence="3">
    <location>
        <begin position="24"/>
        <end position="307"/>
    </location>
</feature>
<organism evidence="4 5">
    <name type="scientific">Heliocybe sulcata</name>
    <dbReference type="NCBI Taxonomy" id="5364"/>
    <lineage>
        <taxon>Eukaryota</taxon>
        <taxon>Fungi</taxon>
        <taxon>Dikarya</taxon>
        <taxon>Basidiomycota</taxon>
        <taxon>Agaricomycotina</taxon>
        <taxon>Agaricomycetes</taxon>
        <taxon>Gloeophyllales</taxon>
        <taxon>Gloeophyllaceae</taxon>
        <taxon>Heliocybe</taxon>
    </lineage>
</organism>
<accession>A0A5C3MXR3</accession>
<dbReference type="SUPFAM" id="SSF49899">
    <property type="entry name" value="Concanavalin A-like lectins/glucanases"/>
    <property type="match status" value="1"/>
</dbReference>
<dbReference type="InterPro" id="IPR000757">
    <property type="entry name" value="Beta-glucanase-like"/>
</dbReference>
<sequence length="320" mass="34032">MASTSSSLMQLALYLLACALSARAESYSLSSSVVGTQFNDAFEYQAIADPSHGRVNYVDASTAKSKNLTYAHGDTFILRADHTSYLSSNGPGRDSVHLTTTATYSTHVVVFDIRHMPQGCGTWPAVWEVGADWPNEGEIDIIEGVNDASPNQVTVHTGSGCSMPSERAQTGSTTTTTCTSSNGDNSGCGVRDKDDDSFGPDFNSIGGGWYAMERTSSFVKVWFWPRNSGSVPGDVRNGGSGVDTGGWGTPVAYFPSTSQCDLESHLGPMSVIINLTFCGDWAGAAYSNSGCPGSCVDYVNNNPSAFADAYFDFASMRIYE</sequence>
<dbReference type="PANTHER" id="PTHR10963">
    <property type="entry name" value="GLYCOSYL HYDROLASE-RELATED"/>
    <property type="match status" value="1"/>
</dbReference>
<dbReference type="PANTHER" id="PTHR10963:SF24">
    <property type="entry name" value="GLYCOSIDASE C21B10.07-RELATED"/>
    <property type="match status" value="1"/>
</dbReference>
<evidence type="ECO:0000256" key="2">
    <source>
        <dbReference type="SAM" id="SignalP"/>
    </source>
</evidence>
<dbReference type="InterPro" id="IPR013320">
    <property type="entry name" value="ConA-like_dom_sf"/>
</dbReference>
<dbReference type="Gene3D" id="2.60.120.200">
    <property type="match status" value="1"/>
</dbReference>
<dbReference type="GO" id="GO:0009251">
    <property type="term" value="P:glucan catabolic process"/>
    <property type="evidence" value="ECO:0007669"/>
    <property type="project" value="TreeGrafter"/>
</dbReference>
<feature type="compositionally biased region" description="Low complexity" evidence="1">
    <location>
        <begin position="170"/>
        <end position="181"/>
    </location>
</feature>
<evidence type="ECO:0000259" key="3">
    <source>
        <dbReference type="PROSITE" id="PS51762"/>
    </source>
</evidence>
<dbReference type="OrthoDB" id="192832at2759"/>
<dbReference type="CDD" id="cd02181">
    <property type="entry name" value="GH16_fungal_Lam16A_glucanase"/>
    <property type="match status" value="1"/>
</dbReference>
<dbReference type="Pfam" id="PF26113">
    <property type="entry name" value="GH16_XgeA"/>
    <property type="match status" value="1"/>
</dbReference>